<feature type="domain" description="Adaptor protein ClpS core" evidence="1">
    <location>
        <begin position="22"/>
        <end position="86"/>
    </location>
</feature>
<keyword evidence="2" id="KW-0645">Protease</keyword>
<dbReference type="GO" id="GO:0006508">
    <property type="term" value="P:proteolysis"/>
    <property type="evidence" value="ECO:0007669"/>
    <property type="project" value="UniProtKB-KW"/>
</dbReference>
<dbReference type="InterPro" id="IPR022935">
    <property type="entry name" value="ClpS"/>
</dbReference>
<dbReference type="PANTHER" id="PTHR33473">
    <property type="entry name" value="ATP-DEPENDENT CLP PROTEASE ADAPTER PROTEIN CLPS1, CHLOROPLASTIC"/>
    <property type="match status" value="1"/>
</dbReference>
<evidence type="ECO:0000259" key="1">
    <source>
        <dbReference type="Pfam" id="PF02617"/>
    </source>
</evidence>
<keyword evidence="2" id="KW-0378">Hydrolase</keyword>
<dbReference type="Gene3D" id="3.30.1390.10">
    <property type="match status" value="1"/>
</dbReference>
<dbReference type="InterPro" id="IPR003769">
    <property type="entry name" value="ClpS_core"/>
</dbReference>
<name>A0A6J4SQA9_9ACTN</name>
<protein>
    <submittedName>
        <fullName evidence="2">ATP-dependent Clp protease adaptor protein ClpS</fullName>
    </submittedName>
</protein>
<organism evidence="2">
    <name type="scientific">uncultured Solirubrobacterales bacterium</name>
    <dbReference type="NCBI Taxonomy" id="768556"/>
    <lineage>
        <taxon>Bacteria</taxon>
        <taxon>Bacillati</taxon>
        <taxon>Actinomycetota</taxon>
        <taxon>Thermoleophilia</taxon>
        <taxon>Solirubrobacterales</taxon>
        <taxon>environmental samples</taxon>
    </lineage>
</organism>
<evidence type="ECO:0000313" key="2">
    <source>
        <dbReference type="EMBL" id="CAA9502149.1"/>
    </source>
</evidence>
<reference evidence="2" key="1">
    <citation type="submission" date="2020-02" db="EMBL/GenBank/DDBJ databases">
        <authorList>
            <person name="Meier V. D."/>
        </authorList>
    </citation>
    <scope>NUCLEOTIDE SEQUENCE</scope>
    <source>
        <strain evidence="2">AVDCRST_MAG45</strain>
    </source>
</reference>
<proteinExistence type="predicted"/>
<dbReference type="PANTHER" id="PTHR33473:SF3">
    <property type="entry name" value="ATP-DEPENDENT CLP PROTEASE ADAPTER PROTEIN CLPS"/>
    <property type="match status" value="1"/>
</dbReference>
<gene>
    <name evidence="2" type="ORF">AVDCRST_MAG45-1381</name>
</gene>
<dbReference type="GO" id="GO:0008233">
    <property type="term" value="F:peptidase activity"/>
    <property type="evidence" value="ECO:0007669"/>
    <property type="project" value="UniProtKB-KW"/>
</dbReference>
<dbReference type="EMBL" id="CADCVU010000116">
    <property type="protein sequence ID" value="CAA9502149.1"/>
    <property type="molecule type" value="Genomic_DNA"/>
</dbReference>
<accession>A0A6J4SQA9</accession>
<dbReference type="InterPro" id="IPR014719">
    <property type="entry name" value="Ribosomal_bL12_C/ClpS-like"/>
</dbReference>
<dbReference type="GO" id="GO:0030163">
    <property type="term" value="P:protein catabolic process"/>
    <property type="evidence" value="ECO:0007669"/>
    <property type="project" value="InterPro"/>
</dbReference>
<sequence length="96" mass="10408">MTTETVERPRVGGPGDDLGGGWRVIVLNDNHNTFDGVAAALSRVVPGVSLEQGYRIADRIHNSGQAIVWTGQKEPAEHYREQLKDAGLTMAPLERG</sequence>
<dbReference type="SUPFAM" id="SSF54736">
    <property type="entry name" value="ClpS-like"/>
    <property type="match status" value="1"/>
</dbReference>
<dbReference type="AlphaFoldDB" id="A0A6J4SQA9"/>
<dbReference type="Pfam" id="PF02617">
    <property type="entry name" value="ClpS"/>
    <property type="match status" value="1"/>
</dbReference>